<dbReference type="AlphaFoldDB" id="A0A1Q2C634"/>
<feature type="transmembrane region" description="Helical" evidence="1">
    <location>
        <begin position="6"/>
        <end position="28"/>
    </location>
</feature>
<evidence type="ECO:0000313" key="3">
    <source>
        <dbReference type="Proteomes" id="UP000188159"/>
    </source>
</evidence>
<proteinExistence type="predicted"/>
<protein>
    <submittedName>
        <fullName evidence="2">Membrane protein</fullName>
    </submittedName>
</protein>
<accession>A0A1Q2C634</accession>
<gene>
    <name evidence="2" type="ORF">DO83_05920</name>
</gene>
<keyword evidence="1" id="KW-0812">Transmembrane</keyword>
<keyword evidence="1" id="KW-0472">Membrane</keyword>
<dbReference type="EMBL" id="CP012098">
    <property type="protein sequence ID" value="AQP39176.1"/>
    <property type="molecule type" value="Genomic_DNA"/>
</dbReference>
<organism evidence="2 3">
    <name type="scientific">Anaerostipes hadrus</name>
    <dbReference type="NCBI Taxonomy" id="649756"/>
    <lineage>
        <taxon>Bacteria</taxon>
        <taxon>Bacillati</taxon>
        <taxon>Bacillota</taxon>
        <taxon>Clostridia</taxon>
        <taxon>Lachnospirales</taxon>
        <taxon>Lachnospiraceae</taxon>
        <taxon>Anaerostipes</taxon>
    </lineage>
</organism>
<feature type="transmembrane region" description="Helical" evidence="1">
    <location>
        <begin position="80"/>
        <end position="99"/>
    </location>
</feature>
<reference evidence="2 3" key="1">
    <citation type="journal article" date="2016" name="Sci. Rep.">
        <title>Accelerated dysbiosis of gut microbiota during aggravation of DSS-induced colitis by a butyrate-producing bacterium.</title>
        <authorList>
            <person name="Zhang Q."/>
            <person name="Wu Y."/>
            <person name="Wang J."/>
            <person name="Wu G."/>
            <person name="Long W."/>
            <person name="Xue Z."/>
            <person name="Wang L."/>
            <person name="Zhang X."/>
            <person name="Pang X."/>
            <person name="Zhao Y."/>
            <person name="Zhao L."/>
            <person name="Zhang C."/>
        </authorList>
    </citation>
    <scope>NUCLEOTIDE SEQUENCE [LARGE SCALE GENOMIC DNA]</scope>
    <source>
        <strain evidence="2 3">BPB5</strain>
    </source>
</reference>
<evidence type="ECO:0000313" key="2">
    <source>
        <dbReference type="EMBL" id="AQP39176.1"/>
    </source>
</evidence>
<dbReference type="Proteomes" id="UP000188159">
    <property type="component" value="Chromosome"/>
</dbReference>
<feature type="transmembrane region" description="Helical" evidence="1">
    <location>
        <begin position="56"/>
        <end position="74"/>
    </location>
</feature>
<name>A0A1Q2C634_ANAHA</name>
<keyword evidence="1" id="KW-1133">Transmembrane helix</keyword>
<sequence>MEGYIMIGFSIMMWFCSALLIFVSFSLLKGNYSSVHGKVFETTNDRKGYAKALGKPVLLIGICLLFSGVIAVILPKDYAISIAVIFILFIAVICSIWLYKIQKRFS</sequence>
<evidence type="ECO:0000256" key="1">
    <source>
        <dbReference type="SAM" id="Phobius"/>
    </source>
</evidence>